<dbReference type="RefSeq" id="WP_377278124.1">
    <property type="nucleotide sequence ID" value="NZ_JBHSGL010000005.1"/>
</dbReference>
<gene>
    <name evidence="2" type="ORF">ACFO5U_07705</name>
</gene>
<evidence type="ECO:0000313" key="3">
    <source>
        <dbReference type="Proteomes" id="UP001595932"/>
    </source>
</evidence>
<dbReference type="Proteomes" id="UP001595932">
    <property type="component" value="Unassembled WGS sequence"/>
</dbReference>
<evidence type="ECO:0000256" key="1">
    <source>
        <dbReference type="SAM" id="Phobius"/>
    </source>
</evidence>
<evidence type="ECO:0000313" key="2">
    <source>
        <dbReference type="EMBL" id="MFC4712737.1"/>
    </source>
</evidence>
<dbReference type="EMBL" id="JBHSGL010000005">
    <property type="protein sequence ID" value="MFC4712737.1"/>
    <property type="molecule type" value="Genomic_DNA"/>
</dbReference>
<keyword evidence="1" id="KW-0472">Membrane</keyword>
<evidence type="ECO:0008006" key="4">
    <source>
        <dbReference type="Google" id="ProtNLM"/>
    </source>
</evidence>
<keyword evidence="1" id="KW-1133">Transmembrane helix</keyword>
<feature type="transmembrane region" description="Helical" evidence="1">
    <location>
        <begin position="50"/>
        <end position="73"/>
    </location>
</feature>
<accession>A0ABV9MA57</accession>
<sequence length="101" mass="11097">MKLWPKSKLGNISVVFTVVPLLLALVIFLVDAFQELPLAFEGEMTNNLLLTLLVLASVASLVVAVFAGVLAMLVRRERSLSVIDSVVVSVIALIVTWSWWM</sequence>
<protein>
    <recommendedName>
        <fullName evidence="4">ABC transporter permease</fullName>
    </recommendedName>
</protein>
<keyword evidence="1" id="KW-0812">Transmembrane</keyword>
<name>A0ABV9MA57_9BACL</name>
<feature type="transmembrane region" description="Helical" evidence="1">
    <location>
        <begin position="80"/>
        <end position="100"/>
    </location>
</feature>
<reference evidence="3" key="1">
    <citation type="journal article" date="2019" name="Int. J. Syst. Evol. Microbiol.">
        <title>The Global Catalogue of Microorganisms (GCM) 10K type strain sequencing project: providing services to taxonomists for standard genome sequencing and annotation.</title>
        <authorList>
            <consortium name="The Broad Institute Genomics Platform"/>
            <consortium name="The Broad Institute Genome Sequencing Center for Infectious Disease"/>
            <person name="Wu L."/>
            <person name="Ma J."/>
        </authorList>
    </citation>
    <scope>NUCLEOTIDE SEQUENCE [LARGE SCALE GENOMIC DNA]</scope>
    <source>
        <strain evidence="3">CGMCC 1.12151</strain>
    </source>
</reference>
<organism evidence="2 3">
    <name type="scientific">Planococcus dechangensis</name>
    <dbReference type="NCBI Taxonomy" id="1176255"/>
    <lineage>
        <taxon>Bacteria</taxon>
        <taxon>Bacillati</taxon>
        <taxon>Bacillota</taxon>
        <taxon>Bacilli</taxon>
        <taxon>Bacillales</taxon>
        <taxon>Caryophanaceae</taxon>
        <taxon>Planococcus</taxon>
    </lineage>
</organism>
<feature type="transmembrane region" description="Helical" evidence="1">
    <location>
        <begin position="12"/>
        <end position="30"/>
    </location>
</feature>
<proteinExistence type="predicted"/>
<keyword evidence="3" id="KW-1185">Reference proteome</keyword>
<comment type="caution">
    <text evidence="2">The sequence shown here is derived from an EMBL/GenBank/DDBJ whole genome shotgun (WGS) entry which is preliminary data.</text>
</comment>